<sequence length="743" mass="84560">MVLHKHGEQLYKGTCQLIAENLEKLAKQDIIPAFPSGGGGDLFQSSQEGEMLLKALRKVWDDHTSSLSKLRDVLKYMDRVYTKTAGVPEIWDAGLLLFVKHIIRPPIQGHLVSAILIQIQTERDGYVINRSAVKGCVDVLRELKEIPDGPTIYRRDLEPAILRESETFYKTEGERLLEICDAPEYLQRVESRFDSEDSRTNHYLSSHTTHPLRKILERNLLTPHLWTIMNMPNSGLDAMVDSDRLEDLSRLYRLFIMVPTGLPALKKALRDSVIRRGQELNISSALAEGVDLVEDEPDDIKGKGKAKARPANSGAQTLQLALKWVEDVLALKDKCDGIWMKAFQSDREVESGLNEAFETFINKNDKAPEFISLFIDDNLKKGLKGKTDAEVDAVLDKTIIVFRYLTDKDVFDRYYKGHLAKRLLLGRSVSDDAERGMLAKLKVECGYQFTQKMEGMFHDMRISADTMQAYRNHLLTTTSPDIDISVIVMTSTFWPTSHSPATCTFPEELTGCAKQFEQFYLSRHSGRRLTWQPSLGNADVRVSFKARKHDLNVSTFALVILLLFEDVGDGEFLTYEEIKSATSIPEAELQRNLQSLACAKFKILKKHPSGRDVNTSDSFSFNADFTSPLAKIKISTIASRVENTDERKETKDRVDEERRHQTEACIVRIMKDRKHMTHNDLINEVTRQLASRFQPNPLSIKKRVEGLIEVCTLCFRVRIHCLIVGNRENTWSDVKTGSHIIIW</sequence>
<dbReference type="SUPFAM" id="SSF75632">
    <property type="entry name" value="Cullin homology domain"/>
    <property type="match status" value="1"/>
</dbReference>
<dbReference type="FunFam" id="1.20.1310.10:FF:000036">
    <property type="entry name" value="SCF ubiquitin ligase subunit CulC, putative"/>
    <property type="match status" value="1"/>
</dbReference>
<dbReference type="Pfam" id="PF10557">
    <property type="entry name" value="Cullin_Nedd8"/>
    <property type="match status" value="1"/>
</dbReference>
<keyword evidence="2" id="KW-1017">Isopeptide bond</keyword>
<evidence type="ECO:0000313" key="7">
    <source>
        <dbReference type="EMBL" id="PSR75595.1"/>
    </source>
</evidence>
<dbReference type="GO" id="GO:0031625">
    <property type="term" value="F:ubiquitin protein ligase binding"/>
    <property type="evidence" value="ECO:0007669"/>
    <property type="project" value="InterPro"/>
</dbReference>
<dbReference type="AlphaFoldDB" id="A0A2R6NRY2"/>
<dbReference type="PROSITE" id="PS50069">
    <property type="entry name" value="CULLIN_2"/>
    <property type="match status" value="1"/>
</dbReference>
<accession>A0A2R6NRY2</accession>
<dbReference type="FunFam" id="1.20.1310.10:FF:000002">
    <property type="entry name" value="cullin-3 isoform X1"/>
    <property type="match status" value="1"/>
</dbReference>
<feature type="domain" description="Cullin family profile" evidence="6">
    <location>
        <begin position="366"/>
        <end position="597"/>
    </location>
</feature>
<dbReference type="STRING" id="98765.A0A2R6NRY2"/>
<dbReference type="OrthoDB" id="27073at2759"/>
<protein>
    <recommendedName>
        <fullName evidence="6">Cullin family profile domain-containing protein</fullName>
    </recommendedName>
</protein>
<evidence type="ECO:0000259" key="6">
    <source>
        <dbReference type="PROSITE" id="PS50069"/>
    </source>
</evidence>
<dbReference type="InterPro" id="IPR001373">
    <property type="entry name" value="Cullin_N"/>
</dbReference>
<dbReference type="PANTHER" id="PTHR11932">
    <property type="entry name" value="CULLIN"/>
    <property type="match status" value="1"/>
</dbReference>
<evidence type="ECO:0000256" key="2">
    <source>
        <dbReference type="ARBA" id="ARBA00022499"/>
    </source>
</evidence>
<dbReference type="InterPro" id="IPR019559">
    <property type="entry name" value="Cullin_neddylation_domain"/>
</dbReference>
<dbReference type="GO" id="GO:0006511">
    <property type="term" value="P:ubiquitin-dependent protein catabolic process"/>
    <property type="evidence" value="ECO:0007669"/>
    <property type="project" value="InterPro"/>
</dbReference>
<keyword evidence="8" id="KW-1185">Reference proteome</keyword>
<dbReference type="FunFam" id="1.20.1310.10:FF:000001">
    <property type="entry name" value="Cullin 3"/>
    <property type="match status" value="1"/>
</dbReference>
<dbReference type="Gene3D" id="1.20.1310.10">
    <property type="entry name" value="Cullin Repeats"/>
    <property type="match status" value="4"/>
</dbReference>
<organism evidence="7 8">
    <name type="scientific">Hermanssonia centrifuga</name>
    <dbReference type="NCBI Taxonomy" id="98765"/>
    <lineage>
        <taxon>Eukaryota</taxon>
        <taxon>Fungi</taxon>
        <taxon>Dikarya</taxon>
        <taxon>Basidiomycota</taxon>
        <taxon>Agaricomycotina</taxon>
        <taxon>Agaricomycetes</taxon>
        <taxon>Polyporales</taxon>
        <taxon>Meruliaceae</taxon>
        <taxon>Hermanssonia</taxon>
    </lineage>
</organism>
<dbReference type="SMART" id="SM00182">
    <property type="entry name" value="CULLIN"/>
    <property type="match status" value="1"/>
</dbReference>
<dbReference type="InterPro" id="IPR036388">
    <property type="entry name" value="WH-like_DNA-bd_sf"/>
</dbReference>
<dbReference type="SUPFAM" id="SSF74788">
    <property type="entry name" value="Cullin repeat-like"/>
    <property type="match status" value="1"/>
</dbReference>
<keyword evidence="3" id="KW-0832">Ubl conjugation</keyword>
<dbReference type="Proteomes" id="UP000186601">
    <property type="component" value="Unassembled WGS sequence"/>
</dbReference>
<dbReference type="InterPro" id="IPR059120">
    <property type="entry name" value="Cullin-like_AB"/>
</dbReference>
<dbReference type="InterPro" id="IPR016158">
    <property type="entry name" value="Cullin_homology"/>
</dbReference>
<dbReference type="Pfam" id="PF26557">
    <property type="entry name" value="Cullin_AB"/>
    <property type="match status" value="1"/>
</dbReference>
<evidence type="ECO:0000313" key="8">
    <source>
        <dbReference type="Proteomes" id="UP000186601"/>
    </source>
</evidence>
<dbReference type="EMBL" id="MLYV02000883">
    <property type="protein sequence ID" value="PSR75595.1"/>
    <property type="molecule type" value="Genomic_DNA"/>
</dbReference>
<comment type="similarity">
    <text evidence="1 4 5">Belongs to the cullin family.</text>
</comment>
<proteinExistence type="inferred from homology"/>
<dbReference type="Gene3D" id="1.10.10.10">
    <property type="entry name" value="Winged helix-like DNA-binding domain superfamily/Winged helix DNA-binding domain"/>
    <property type="match status" value="1"/>
</dbReference>
<evidence type="ECO:0000256" key="4">
    <source>
        <dbReference type="PROSITE-ProRule" id="PRU00330"/>
    </source>
</evidence>
<evidence type="ECO:0000256" key="1">
    <source>
        <dbReference type="ARBA" id="ARBA00006019"/>
    </source>
</evidence>
<dbReference type="SUPFAM" id="SSF46785">
    <property type="entry name" value="Winged helix' DNA-binding domain"/>
    <property type="match status" value="1"/>
</dbReference>
<dbReference type="InterPro" id="IPR036317">
    <property type="entry name" value="Cullin_homology_sf"/>
</dbReference>
<dbReference type="Gene3D" id="3.30.230.130">
    <property type="entry name" value="Cullin, Chain C, Domain 2"/>
    <property type="match status" value="1"/>
</dbReference>
<reference evidence="7 8" key="1">
    <citation type="submission" date="2018-02" db="EMBL/GenBank/DDBJ databases">
        <title>Genome sequence of the basidiomycete white-rot fungus Phlebia centrifuga.</title>
        <authorList>
            <person name="Granchi Z."/>
            <person name="Peng M."/>
            <person name="de Vries R.P."/>
            <person name="Hilden K."/>
            <person name="Makela M.R."/>
            <person name="Grigoriev I."/>
            <person name="Riley R."/>
        </authorList>
    </citation>
    <scope>NUCLEOTIDE SEQUENCE [LARGE SCALE GENOMIC DNA]</scope>
    <source>
        <strain evidence="7 8">FBCC195</strain>
    </source>
</reference>
<gene>
    <name evidence="7" type="ORF">PHLCEN_2v9075</name>
</gene>
<name>A0A2R6NRY2_9APHY</name>
<dbReference type="FunFam" id="1.10.10.10:FF:000014">
    <property type="entry name" value="Cullin 1"/>
    <property type="match status" value="1"/>
</dbReference>
<dbReference type="Pfam" id="PF00888">
    <property type="entry name" value="Cullin"/>
    <property type="match status" value="1"/>
</dbReference>
<dbReference type="SMART" id="SM00884">
    <property type="entry name" value="Cullin_Nedd8"/>
    <property type="match status" value="1"/>
</dbReference>
<dbReference type="InterPro" id="IPR016159">
    <property type="entry name" value="Cullin_repeat-like_dom_sf"/>
</dbReference>
<evidence type="ECO:0000256" key="3">
    <source>
        <dbReference type="ARBA" id="ARBA00022843"/>
    </source>
</evidence>
<evidence type="ECO:0000256" key="5">
    <source>
        <dbReference type="RuleBase" id="RU003829"/>
    </source>
</evidence>
<comment type="caution">
    <text evidence="7">The sequence shown here is derived from an EMBL/GenBank/DDBJ whole genome shotgun (WGS) entry which is preliminary data.</text>
</comment>
<dbReference type="InterPro" id="IPR036390">
    <property type="entry name" value="WH_DNA-bd_sf"/>
</dbReference>
<dbReference type="InterPro" id="IPR045093">
    <property type="entry name" value="Cullin"/>
</dbReference>